<dbReference type="OrthoDB" id="3384464at2"/>
<protein>
    <recommendedName>
        <fullName evidence="4">PPE family domain-containing protein</fullName>
    </recommendedName>
</protein>
<dbReference type="HOGENOM" id="CLU_609452_0_0_11"/>
<organism evidence="2 3">
    <name type="scientific">Actinoplanes missouriensis (strain ATCC 14538 / DSM 43046 / CBS 188.64 / JCM 3121 / NBRC 102363 / NCIMB 12654 / NRRL B-3342 / UNCC 431)</name>
    <dbReference type="NCBI Taxonomy" id="512565"/>
    <lineage>
        <taxon>Bacteria</taxon>
        <taxon>Bacillati</taxon>
        <taxon>Actinomycetota</taxon>
        <taxon>Actinomycetes</taxon>
        <taxon>Micromonosporales</taxon>
        <taxon>Micromonosporaceae</taxon>
        <taxon>Actinoplanes</taxon>
    </lineage>
</organism>
<evidence type="ECO:0000313" key="2">
    <source>
        <dbReference type="EMBL" id="BAL92670.1"/>
    </source>
</evidence>
<name>I0HI33_ACTM4</name>
<accession>I0HI33</accession>
<dbReference type="EMBL" id="AP012319">
    <property type="protein sequence ID" value="BAL92670.1"/>
    <property type="molecule type" value="Genomic_DNA"/>
</dbReference>
<evidence type="ECO:0000313" key="3">
    <source>
        <dbReference type="Proteomes" id="UP000007882"/>
    </source>
</evidence>
<feature type="compositionally biased region" description="Basic and acidic residues" evidence="1">
    <location>
        <begin position="365"/>
        <end position="381"/>
    </location>
</feature>
<dbReference type="Proteomes" id="UP000007882">
    <property type="component" value="Chromosome"/>
</dbReference>
<dbReference type="RefSeq" id="WP_014447554.1">
    <property type="nucleotide sequence ID" value="NC_017093.1"/>
</dbReference>
<dbReference type="PATRIC" id="fig|512565.3.peg.7459"/>
<dbReference type="KEGG" id="ams:AMIS_74500"/>
<dbReference type="AlphaFoldDB" id="I0HI33"/>
<sequence length="416" mass="43886">MISATGGGGGTDWASLRVDQMWEMLASHDSSAYARLSGGWRRSHELVLSHISQVRAYRANLVAAWPPEGSAAAAAYFARLDALIANLEETHEAAIANHRAFTGASSAIEAARREMAEIHREHAANQALLAAFAEEKRLYQLTPGKARGVPPRRPVPPGRQEGLEARARAVMQALSTELAQAQTALVVPPRYRPAVVGDRFPLPVNAPELSRSRGLSTEAAEPRTSGQHTSDPRASDGRAPQPRASGQRAPEQRASDQGAPGQRGPVAARTGKTAPATARNPASNLPGSPATPSAERAQGVIGRPGPEATASRTTPARQSHPIEPATGIRPVNGIIGATAATGHPDQRTPRVNPIGGVIGRQPAAPRHDDHPRPRRPAHDDPWETDTGVNPVLSPPPETPIDPGPALGSPRNDRQNG</sequence>
<dbReference type="STRING" id="512565.AMIS_74500"/>
<feature type="compositionally biased region" description="Pro residues" evidence="1">
    <location>
        <begin position="392"/>
        <end position="402"/>
    </location>
</feature>
<proteinExistence type="predicted"/>
<reference evidence="2 3" key="1">
    <citation type="submission" date="2012-02" db="EMBL/GenBank/DDBJ databases">
        <title>Complete genome sequence of Actinoplanes missouriensis 431 (= NBRC 102363).</title>
        <authorList>
            <person name="Ohnishi Y."/>
            <person name="Ishikawa J."/>
            <person name="Sekine M."/>
            <person name="Hosoyama A."/>
            <person name="Harada T."/>
            <person name="Narita H."/>
            <person name="Hata T."/>
            <person name="Konno Y."/>
            <person name="Tutikane K."/>
            <person name="Fujita N."/>
            <person name="Horinouchi S."/>
            <person name="Hayakawa M."/>
        </authorList>
    </citation>
    <scope>NUCLEOTIDE SEQUENCE [LARGE SCALE GENOMIC DNA]</scope>
    <source>
        <strain evidence="3">ATCC 14538 / DSM 43046 / CBS 188.64 / JCM 3121 / NBRC 102363 / NCIMB 12654 / NRRL B-3342 / UNCC 431</strain>
    </source>
</reference>
<evidence type="ECO:0000256" key="1">
    <source>
        <dbReference type="SAM" id="MobiDB-lite"/>
    </source>
</evidence>
<evidence type="ECO:0008006" key="4">
    <source>
        <dbReference type="Google" id="ProtNLM"/>
    </source>
</evidence>
<gene>
    <name evidence="2" type="ordered locus">AMIS_74500</name>
</gene>
<keyword evidence="3" id="KW-1185">Reference proteome</keyword>
<feature type="region of interest" description="Disordered" evidence="1">
    <location>
        <begin position="195"/>
        <end position="416"/>
    </location>
</feature>